<gene>
    <name evidence="1" type="ORF">WM41_0139</name>
</gene>
<proteinExistence type="predicted"/>
<evidence type="ECO:0000313" key="1">
    <source>
        <dbReference type="EMBL" id="KXU19311.1"/>
    </source>
</evidence>
<evidence type="ECO:0000313" key="2">
    <source>
        <dbReference type="Proteomes" id="UP000070339"/>
    </source>
</evidence>
<name>A0ABR5VCF7_9CORY</name>
<organism evidence="1 2">
    <name type="scientific">Corynebacterium simulans</name>
    <dbReference type="NCBI Taxonomy" id="146827"/>
    <lineage>
        <taxon>Bacteria</taxon>
        <taxon>Bacillati</taxon>
        <taxon>Actinomycetota</taxon>
        <taxon>Actinomycetes</taxon>
        <taxon>Mycobacteriales</taxon>
        <taxon>Corynebacteriaceae</taxon>
        <taxon>Corynebacterium</taxon>
    </lineage>
</organism>
<reference evidence="1 2" key="1">
    <citation type="journal article" date="2016" name="Int. J. Syst. Evol. Microbiol.">
        <title>Resolving the Complexity of Human Skin Metagenomes Using Single-Molecule Sequencing.</title>
        <authorList>
            <consortium name="NISC Comparative Sequencing Program"/>
            <person name="Tsai Y.C."/>
            <person name="Conlan S."/>
            <person name="Deming C."/>
            <person name="Segre J.A."/>
            <person name="Kong H.H."/>
            <person name="Korlach J."/>
            <person name="Oh J."/>
        </authorList>
    </citation>
    <scope>NUCLEOTIDE SEQUENCE [LARGE SCALE GENOMIC DNA]</scope>
    <source>
        <strain evidence="1 2">1B08</strain>
    </source>
</reference>
<accession>A0ABR5VCF7</accession>
<keyword evidence="2" id="KW-1185">Reference proteome</keyword>
<sequence>MGSLAISHAPEGKSALIILQAVQFVCEAFAAMVAQDRFDVRFITCAL</sequence>
<dbReference type="EMBL" id="LTEB01000009">
    <property type="protein sequence ID" value="KXU19311.1"/>
    <property type="molecule type" value="Genomic_DNA"/>
</dbReference>
<dbReference type="Proteomes" id="UP000070339">
    <property type="component" value="Unassembled WGS sequence"/>
</dbReference>
<comment type="caution">
    <text evidence="1">The sequence shown here is derived from an EMBL/GenBank/DDBJ whole genome shotgun (WGS) entry which is preliminary data.</text>
</comment>
<protein>
    <submittedName>
        <fullName evidence="1">Uncharacterized protein</fullName>
    </submittedName>
</protein>